<proteinExistence type="predicted"/>
<evidence type="ECO:0000256" key="2">
    <source>
        <dbReference type="ARBA" id="ARBA00012438"/>
    </source>
</evidence>
<sequence>MLPIYDQKSRIKLVVLAGALLIAAATVIYTNVLVGRLSEREQQQIDLYAKAQRYIISTEEETNLVFVQEQIIDANTTIPIIFTDDQGNIQGTKNIDLPKGISEEASIRFLRERIEKMKAQHPPIVVEYAAGLRNYIYYQDSVLLTQLRYYPLVQLAIIACLGVIAYFAFSYSRRAEQNRVWVGLAKETAHQLGTPLSSLMAWHTYLKESERFRDEPIVDELGKDVRRLEIITERFSNIGSVPVLKDENILQVTQNAIAYLQSRVSKKVMIKIETSLPTHTPAKLNIPLFDWVIENICKNAVDAMDGRGSITIHLRRPARNKSQIAIDITDTGKGIPKSKLDRVFLPGYTTKKRGWGLGLALAKRIIENYHQGRLFVKWSEVGKGTTFRVVLNGE</sequence>
<dbReference type="Pfam" id="PF02518">
    <property type="entry name" value="HATPase_c"/>
    <property type="match status" value="1"/>
</dbReference>
<dbReference type="SUPFAM" id="SSF55874">
    <property type="entry name" value="ATPase domain of HSP90 chaperone/DNA topoisomerase II/histidine kinase"/>
    <property type="match status" value="1"/>
</dbReference>
<comment type="catalytic activity">
    <reaction evidence="1">
        <text>ATP + protein L-histidine = ADP + protein N-phospho-L-histidine.</text>
        <dbReference type="EC" id="2.7.13.3"/>
    </reaction>
</comment>
<evidence type="ECO:0000256" key="9">
    <source>
        <dbReference type="SAM" id="Phobius"/>
    </source>
</evidence>
<accession>A0A1W1ULE2</accession>
<dbReference type="PANTHER" id="PTHR43065">
    <property type="entry name" value="SENSOR HISTIDINE KINASE"/>
    <property type="match status" value="1"/>
</dbReference>
<feature type="domain" description="Histidine kinase" evidence="10">
    <location>
        <begin position="187"/>
        <end position="394"/>
    </location>
</feature>
<dbReference type="GO" id="GO:0005524">
    <property type="term" value="F:ATP binding"/>
    <property type="evidence" value="ECO:0007669"/>
    <property type="project" value="UniProtKB-KW"/>
</dbReference>
<evidence type="ECO:0000313" key="12">
    <source>
        <dbReference type="Proteomes" id="UP000192266"/>
    </source>
</evidence>
<evidence type="ECO:0000256" key="5">
    <source>
        <dbReference type="ARBA" id="ARBA00022741"/>
    </source>
</evidence>
<dbReference type="PRINTS" id="PR00344">
    <property type="entry name" value="BCTRLSENSOR"/>
</dbReference>
<dbReference type="EC" id="2.7.13.3" evidence="2"/>
<gene>
    <name evidence="11" type="ORF">SAMN00120144_3025</name>
</gene>
<keyword evidence="6 11" id="KW-0418">Kinase</keyword>
<keyword evidence="7" id="KW-0067">ATP-binding</keyword>
<protein>
    <recommendedName>
        <fullName evidence="2">histidine kinase</fullName>
        <ecNumber evidence="2">2.7.13.3</ecNumber>
    </recommendedName>
</protein>
<dbReference type="InterPro" id="IPR004358">
    <property type="entry name" value="Sig_transdc_His_kin-like_C"/>
</dbReference>
<keyword evidence="8" id="KW-0902">Two-component regulatory system</keyword>
<name>A0A1W1ULE2_9BACT</name>
<dbReference type="Gene3D" id="3.30.565.10">
    <property type="entry name" value="Histidine kinase-like ATPase, C-terminal domain"/>
    <property type="match status" value="1"/>
</dbReference>
<evidence type="ECO:0000256" key="1">
    <source>
        <dbReference type="ARBA" id="ARBA00000085"/>
    </source>
</evidence>
<evidence type="ECO:0000259" key="10">
    <source>
        <dbReference type="PROSITE" id="PS50109"/>
    </source>
</evidence>
<dbReference type="InterPro" id="IPR005467">
    <property type="entry name" value="His_kinase_dom"/>
</dbReference>
<evidence type="ECO:0000256" key="6">
    <source>
        <dbReference type="ARBA" id="ARBA00022777"/>
    </source>
</evidence>
<dbReference type="GO" id="GO:0004673">
    <property type="term" value="F:protein histidine kinase activity"/>
    <property type="evidence" value="ECO:0007669"/>
    <property type="project" value="UniProtKB-EC"/>
</dbReference>
<evidence type="ECO:0000256" key="3">
    <source>
        <dbReference type="ARBA" id="ARBA00022553"/>
    </source>
</evidence>
<evidence type="ECO:0000313" key="11">
    <source>
        <dbReference type="EMBL" id="SMB81870.1"/>
    </source>
</evidence>
<feature type="transmembrane region" description="Helical" evidence="9">
    <location>
        <begin position="12"/>
        <end position="32"/>
    </location>
</feature>
<reference evidence="11 12" key="1">
    <citation type="submission" date="2017-04" db="EMBL/GenBank/DDBJ databases">
        <authorList>
            <person name="Afonso C.L."/>
            <person name="Miller P.J."/>
            <person name="Scott M.A."/>
            <person name="Spackman E."/>
            <person name="Goraichik I."/>
            <person name="Dimitrov K.M."/>
            <person name="Suarez D.L."/>
            <person name="Swayne D.E."/>
        </authorList>
    </citation>
    <scope>NUCLEOTIDE SEQUENCE [LARGE SCALE GENOMIC DNA]</scope>
    <source>
        <strain evidence="11 12">DSM 11622</strain>
    </source>
</reference>
<keyword evidence="4" id="KW-0808">Transferase</keyword>
<keyword evidence="9" id="KW-1133">Transmembrane helix</keyword>
<organism evidence="11 12">
    <name type="scientific">Hymenobacter roseosalivarius DSM 11622</name>
    <dbReference type="NCBI Taxonomy" id="645990"/>
    <lineage>
        <taxon>Bacteria</taxon>
        <taxon>Pseudomonadati</taxon>
        <taxon>Bacteroidota</taxon>
        <taxon>Cytophagia</taxon>
        <taxon>Cytophagales</taxon>
        <taxon>Hymenobacteraceae</taxon>
        <taxon>Hymenobacter</taxon>
    </lineage>
</organism>
<keyword evidence="9" id="KW-0812">Transmembrane</keyword>
<dbReference type="InterPro" id="IPR036890">
    <property type="entry name" value="HATPase_C_sf"/>
</dbReference>
<dbReference type="SMART" id="SM00387">
    <property type="entry name" value="HATPase_c"/>
    <property type="match status" value="1"/>
</dbReference>
<dbReference type="InterPro" id="IPR003594">
    <property type="entry name" value="HATPase_dom"/>
</dbReference>
<dbReference type="AlphaFoldDB" id="A0A1W1ULE2"/>
<dbReference type="STRING" id="645990.SAMN00120144_3025"/>
<dbReference type="PANTHER" id="PTHR43065:SF10">
    <property type="entry name" value="PEROXIDE STRESS-ACTIVATED HISTIDINE KINASE MAK3"/>
    <property type="match status" value="1"/>
</dbReference>
<keyword evidence="5" id="KW-0547">Nucleotide-binding</keyword>
<dbReference type="EMBL" id="FWWW01000034">
    <property type="protein sequence ID" value="SMB81870.1"/>
    <property type="molecule type" value="Genomic_DNA"/>
</dbReference>
<keyword evidence="12" id="KW-1185">Reference proteome</keyword>
<dbReference type="RefSeq" id="WP_084443401.1">
    <property type="nucleotide sequence ID" value="NZ_FWWW01000034.1"/>
</dbReference>
<keyword evidence="3" id="KW-0597">Phosphoprotein</keyword>
<keyword evidence="9" id="KW-0472">Membrane</keyword>
<dbReference type="OrthoDB" id="1931120at2"/>
<dbReference type="PROSITE" id="PS50109">
    <property type="entry name" value="HIS_KIN"/>
    <property type="match status" value="1"/>
</dbReference>
<evidence type="ECO:0000256" key="7">
    <source>
        <dbReference type="ARBA" id="ARBA00022840"/>
    </source>
</evidence>
<evidence type="ECO:0000256" key="4">
    <source>
        <dbReference type="ARBA" id="ARBA00022679"/>
    </source>
</evidence>
<dbReference type="GO" id="GO:0000160">
    <property type="term" value="P:phosphorelay signal transduction system"/>
    <property type="evidence" value="ECO:0007669"/>
    <property type="project" value="UniProtKB-KW"/>
</dbReference>
<dbReference type="Proteomes" id="UP000192266">
    <property type="component" value="Unassembled WGS sequence"/>
</dbReference>
<feature type="transmembrane region" description="Helical" evidence="9">
    <location>
        <begin position="149"/>
        <end position="169"/>
    </location>
</feature>
<evidence type="ECO:0000256" key="8">
    <source>
        <dbReference type="ARBA" id="ARBA00023012"/>
    </source>
</evidence>